<dbReference type="CDD" id="cd00761">
    <property type="entry name" value="Glyco_tranf_GTA_type"/>
    <property type="match status" value="1"/>
</dbReference>
<dbReference type="RefSeq" id="WP_201432208.1">
    <property type="nucleotide sequence ID" value="NZ_JAEQBW010000008.1"/>
</dbReference>
<gene>
    <name evidence="2" type="ORF">JKA74_15890</name>
</gene>
<name>A0A934X142_9BACT</name>
<dbReference type="Gene3D" id="3.90.550.10">
    <property type="entry name" value="Spore Coat Polysaccharide Biosynthesis Protein SpsA, Chain A"/>
    <property type="match status" value="1"/>
</dbReference>
<dbReference type="AlphaFoldDB" id="A0A934X142"/>
<dbReference type="Proteomes" id="UP000611723">
    <property type="component" value="Unassembled WGS sequence"/>
</dbReference>
<dbReference type="InterPro" id="IPR001173">
    <property type="entry name" value="Glyco_trans_2-like"/>
</dbReference>
<evidence type="ECO:0000259" key="1">
    <source>
        <dbReference type="Pfam" id="PF00535"/>
    </source>
</evidence>
<proteinExistence type="predicted"/>
<dbReference type="Pfam" id="PF00535">
    <property type="entry name" value="Glycos_transf_2"/>
    <property type="match status" value="1"/>
</dbReference>
<protein>
    <submittedName>
        <fullName evidence="2">Glycosyltransferase</fullName>
    </submittedName>
</protein>
<sequence>MNQFNNTSLLITHYNRSASLERLLKNFQALDIQFGEIVVSDDGSKTEHLNHLENLQALHNFTLVKTVQNKGLGNNINKGQDAVTLPYTLYVQEDFSPKNGLKEALTNAHQFMQEDDHLDIVRLYAYGAYPHLTPFAKGFSLMHFNLRLKGYGKFYYYSDHPHLRRSSFLEKFGRYAENENPEQTEYRMMMSFLQKKGKGLFYNNYKELFDHGNTEDEPSTMERGWRRSKNPAIATARFFYRHIKFNTDYLFRNYHY</sequence>
<comment type="caution">
    <text evidence="2">The sequence shown here is derived from an EMBL/GenBank/DDBJ whole genome shotgun (WGS) entry which is preliminary data.</text>
</comment>
<accession>A0A934X142</accession>
<dbReference type="SUPFAM" id="SSF53448">
    <property type="entry name" value="Nucleotide-diphospho-sugar transferases"/>
    <property type="match status" value="1"/>
</dbReference>
<evidence type="ECO:0000313" key="3">
    <source>
        <dbReference type="Proteomes" id="UP000611723"/>
    </source>
</evidence>
<dbReference type="InterPro" id="IPR029044">
    <property type="entry name" value="Nucleotide-diphossugar_trans"/>
</dbReference>
<dbReference type="EMBL" id="JAEQBW010000008">
    <property type="protein sequence ID" value="MBK6266527.1"/>
    <property type="molecule type" value="Genomic_DNA"/>
</dbReference>
<feature type="domain" description="Glycosyltransferase 2-like" evidence="1">
    <location>
        <begin position="8"/>
        <end position="171"/>
    </location>
</feature>
<keyword evidence="3" id="KW-1185">Reference proteome</keyword>
<organism evidence="2 3">
    <name type="scientific">Marivirga aurantiaca</name>
    <dbReference type="NCBI Taxonomy" id="2802615"/>
    <lineage>
        <taxon>Bacteria</taxon>
        <taxon>Pseudomonadati</taxon>
        <taxon>Bacteroidota</taxon>
        <taxon>Cytophagia</taxon>
        <taxon>Cytophagales</taxon>
        <taxon>Marivirgaceae</taxon>
        <taxon>Marivirga</taxon>
    </lineage>
</organism>
<reference evidence="2" key="1">
    <citation type="submission" date="2021-01" db="EMBL/GenBank/DDBJ databases">
        <title>Marivirga aurantiaca sp. nov., isolated from intertidal surface sediments.</title>
        <authorList>
            <person name="Zhang M."/>
        </authorList>
    </citation>
    <scope>NUCLEOTIDE SEQUENCE</scope>
    <source>
        <strain evidence="2">S37H4</strain>
    </source>
</reference>
<evidence type="ECO:0000313" key="2">
    <source>
        <dbReference type="EMBL" id="MBK6266527.1"/>
    </source>
</evidence>